<dbReference type="Proteomes" id="UP000688947">
    <property type="component" value="Unassembled WGS sequence"/>
</dbReference>
<gene>
    <name evidence="2" type="ORF">JG687_00010734</name>
</gene>
<organism evidence="2 3">
    <name type="scientific">Phytophthora cactorum</name>
    <dbReference type="NCBI Taxonomy" id="29920"/>
    <lineage>
        <taxon>Eukaryota</taxon>
        <taxon>Sar</taxon>
        <taxon>Stramenopiles</taxon>
        <taxon>Oomycota</taxon>
        <taxon>Peronosporomycetes</taxon>
        <taxon>Peronosporales</taxon>
        <taxon>Peronosporaceae</taxon>
        <taxon>Phytophthora</taxon>
    </lineage>
</organism>
<dbReference type="AlphaFoldDB" id="A0A8T1U6F6"/>
<evidence type="ECO:0000313" key="2">
    <source>
        <dbReference type="EMBL" id="KAG6956218.1"/>
    </source>
</evidence>
<name>A0A8T1U6F6_9STRA</name>
<protein>
    <submittedName>
        <fullName evidence="2">Uncharacterized protein</fullName>
    </submittedName>
</protein>
<feature type="compositionally biased region" description="Polar residues" evidence="1">
    <location>
        <begin position="18"/>
        <end position="32"/>
    </location>
</feature>
<evidence type="ECO:0000256" key="1">
    <source>
        <dbReference type="SAM" id="MobiDB-lite"/>
    </source>
</evidence>
<proteinExistence type="predicted"/>
<feature type="non-terminal residue" evidence="2">
    <location>
        <position position="113"/>
    </location>
</feature>
<feature type="region of interest" description="Disordered" evidence="1">
    <location>
        <begin position="1"/>
        <end position="51"/>
    </location>
</feature>
<reference evidence="2" key="1">
    <citation type="submission" date="2021-01" db="EMBL/GenBank/DDBJ databases">
        <title>Phytophthora aleatoria, a newly-described species from Pinus radiata is distinct from Phytophthora cactorum isolates based on comparative genomics.</title>
        <authorList>
            <person name="Mcdougal R."/>
            <person name="Panda P."/>
            <person name="Williams N."/>
            <person name="Studholme D.J."/>
        </authorList>
    </citation>
    <scope>NUCLEOTIDE SEQUENCE</scope>
    <source>
        <strain evidence="2">NZFS 3830</strain>
    </source>
</reference>
<dbReference type="VEuPathDB" id="FungiDB:PC110_g17404"/>
<dbReference type="EMBL" id="JAENGZ010000620">
    <property type="protein sequence ID" value="KAG6956218.1"/>
    <property type="molecule type" value="Genomic_DNA"/>
</dbReference>
<feature type="region of interest" description="Disordered" evidence="1">
    <location>
        <begin position="63"/>
        <end position="88"/>
    </location>
</feature>
<sequence length="113" mass="12837">TPPPRCLHKQAQLRQRPGSLSVNTTRYSTRSAWRTRPKPRSPSSRAGRCSTPTVAYTLTMDLASRPHGGRPTPSWPQSRTIRSQGCGDTAKKIRALHVRSARVMKNKRRHQRR</sequence>
<comment type="caution">
    <text evidence="2">The sequence shown here is derived from an EMBL/GenBank/DDBJ whole genome shotgun (WGS) entry which is preliminary data.</text>
</comment>
<accession>A0A8T1U6F6</accession>
<evidence type="ECO:0000313" key="3">
    <source>
        <dbReference type="Proteomes" id="UP000688947"/>
    </source>
</evidence>